<name>A0A4U1BRS7_9GAMM</name>
<gene>
    <name evidence="4" type="ORF">FCL42_03220</name>
</gene>
<accession>A0A4U1BRS7</accession>
<dbReference type="PROSITE" id="PS50894">
    <property type="entry name" value="HPT"/>
    <property type="match status" value="1"/>
</dbReference>
<dbReference type="Gene3D" id="1.20.120.160">
    <property type="entry name" value="HPT domain"/>
    <property type="match status" value="1"/>
</dbReference>
<dbReference type="GO" id="GO:0004672">
    <property type="term" value="F:protein kinase activity"/>
    <property type="evidence" value="ECO:0007669"/>
    <property type="project" value="UniProtKB-ARBA"/>
</dbReference>
<proteinExistence type="predicted"/>
<organism evidence="4 5">
    <name type="scientific">Ferrimonas aestuarii</name>
    <dbReference type="NCBI Taxonomy" id="2569539"/>
    <lineage>
        <taxon>Bacteria</taxon>
        <taxon>Pseudomonadati</taxon>
        <taxon>Pseudomonadota</taxon>
        <taxon>Gammaproteobacteria</taxon>
        <taxon>Alteromonadales</taxon>
        <taxon>Ferrimonadaceae</taxon>
        <taxon>Ferrimonas</taxon>
    </lineage>
</organism>
<evidence type="ECO:0000256" key="1">
    <source>
        <dbReference type="ARBA" id="ARBA00023012"/>
    </source>
</evidence>
<sequence length="112" mass="12644">MAVILNETCIDNLAADAGEDLLGELITVFIDEMEHRQEQVREANVMGQYQELAHSIKGSALTFGADALAEIAKEIEHRSKDQDQEVTAKLPELELCLKQTREQYQNYLNKLP</sequence>
<dbReference type="EMBL" id="SWCJ01000002">
    <property type="protein sequence ID" value="TKB57303.1"/>
    <property type="molecule type" value="Genomic_DNA"/>
</dbReference>
<protein>
    <submittedName>
        <fullName evidence="4">Hpt domain-containing protein</fullName>
    </submittedName>
</protein>
<dbReference type="Pfam" id="PF01627">
    <property type="entry name" value="Hpt"/>
    <property type="match status" value="1"/>
</dbReference>
<dbReference type="InterPro" id="IPR008207">
    <property type="entry name" value="Sig_transdc_His_kin_Hpt_dom"/>
</dbReference>
<dbReference type="Proteomes" id="UP000305675">
    <property type="component" value="Unassembled WGS sequence"/>
</dbReference>
<evidence type="ECO:0000313" key="4">
    <source>
        <dbReference type="EMBL" id="TKB57303.1"/>
    </source>
</evidence>
<dbReference type="RefSeq" id="WP_136861949.1">
    <property type="nucleotide sequence ID" value="NZ_SWCJ01000002.1"/>
</dbReference>
<dbReference type="GO" id="GO:0000160">
    <property type="term" value="P:phosphorelay signal transduction system"/>
    <property type="evidence" value="ECO:0007669"/>
    <property type="project" value="UniProtKB-KW"/>
</dbReference>
<evidence type="ECO:0000256" key="2">
    <source>
        <dbReference type="PROSITE-ProRule" id="PRU00110"/>
    </source>
</evidence>
<reference evidence="4 5" key="1">
    <citation type="submission" date="2019-04" db="EMBL/GenBank/DDBJ databases">
        <authorList>
            <person name="Hwang J.C."/>
        </authorList>
    </citation>
    <scope>NUCLEOTIDE SEQUENCE [LARGE SCALE GENOMIC DNA]</scope>
    <source>
        <strain evidence="4 5">IMCC35002</strain>
    </source>
</reference>
<comment type="caution">
    <text evidence="4">The sequence shown here is derived from an EMBL/GenBank/DDBJ whole genome shotgun (WGS) entry which is preliminary data.</text>
</comment>
<keyword evidence="1" id="KW-0902">Two-component regulatory system</keyword>
<feature type="modified residue" description="Phosphohistidine" evidence="2">
    <location>
        <position position="54"/>
    </location>
</feature>
<evidence type="ECO:0000313" key="5">
    <source>
        <dbReference type="Proteomes" id="UP000305675"/>
    </source>
</evidence>
<keyword evidence="5" id="KW-1185">Reference proteome</keyword>
<keyword evidence="2" id="KW-0597">Phosphoprotein</keyword>
<dbReference type="InterPro" id="IPR036641">
    <property type="entry name" value="HPT_dom_sf"/>
</dbReference>
<evidence type="ECO:0000259" key="3">
    <source>
        <dbReference type="PROSITE" id="PS50894"/>
    </source>
</evidence>
<dbReference type="AlphaFoldDB" id="A0A4U1BRS7"/>
<dbReference type="SUPFAM" id="SSF47226">
    <property type="entry name" value="Histidine-containing phosphotransfer domain, HPT domain"/>
    <property type="match status" value="1"/>
</dbReference>
<dbReference type="OrthoDB" id="6401510at2"/>
<feature type="domain" description="HPt" evidence="3">
    <location>
        <begin position="14"/>
        <end position="111"/>
    </location>
</feature>